<keyword evidence="5" id="KW-0067">ATP-binding</keyword>
<comment type="caution">
    <text evidence="8">The sequence shown here is derived from an EMBL/GenBank/DDBJ whole genome shotgun (WGS) entry which is preliminary data.</text>
</comment>
<dbReference type="Gene3D" id="1.10.510.10">
    <property type="entry name" value="Transferase(Phosphotransferase) domain 1"/>
    <property type="match status" value="1"/>
</dbReference>
<evidence type="ECO:0000256" key="4">
    <source>
        <dbReference type="ARBA" id="ARBA00022777"/>
    </source>
</evidence>
<dbReference type="InterPro" id="IPR000719">
    <property type="entry name" value="Prot_kinase_dom"/>
</dbReference>
<dbReference type="SMART" id="SM00220">
    <property type="entry name" value="S_TKc"/>
    <property type="match status" value="1"/>
</dbReference>
<dbReference type="Pfam" id="PF00069">
    <property type="entry name" value="Pkinase"/>
    <property type="match status" value="1"/>
</dbReference>
<feature type="domain" description="Protein kinase" evidence="7">
    <location>
        <begin position="49"/>
        <end position="335"/>
    </location>
</feature>
<dbReference type="SUPFAM" id="SSF56112">
    <property type="entry name" value="Protein kinase-like (PK-like)"/>
    <property type="match status" value="1"/>
</dbReference>
<dbReference type="PROSITE" id="PS50011">
    <property type="entry name" value="PROTEIN_KINASE_DOM"/>
    <property type="match status" value="1"/>
</dbReference>
<dbReference type="PANTHER" id="PTHR24351">
    <property type="entry name" value="RIBOSOMAL PROTEIN S6 KINASE"/>
    <property type="match status" value="1"/>
</dbReference>
<dbReference type="GO" id="GO:0005524">
    <property type="term" value="F:ATP binding"/>
    <property type="evidence" value="ECO:0007669"/>
    <property type="project" value="UniProtKB-KW"/>
</dbReference>
<evidence type="ECO:0000313" key="9">
    <source>
        <dbReference type="Proteomes" id="UP001201812"/>
    </source>
</evidence>
<dbReference type="InterPro" id="IPR008271">
    <property type="entry name" value="Ser/Thr_kinase_AS"/>
</dbReference>
<keyword evidence="2" id="KW-0808">Transferase</keyword>
<keyword evidence="9" id="KW-1185">Reference proteome</keyword>
<accession>A0AAD4MLL0</accession>
<evidence type="ECO:0000256" key="2">
    <source>
        <dbReference type="ARBA" id="ARBA00022679"/>
    </source>
</evidence>
<dbReference type="GO" id="GO:0004674">
    <property type="term" value="F:protein serine/threonine kinase activity"/>
    <property type="evidence" value="ECO:0007669"/>
    <property type="project" value="UniProtKB-KW"/>
</dbReference>
<dbReference type="PROSITE" id="PS00108">
    <property type="entry name" value="PROTEIN_KINASE_ST"/>
    <property type="match status" value="1"/>
</dbReference>
<name>A0AAD4MLL0_9BILA</name>
<reference evidence="8" key="1">
    <citation type="submission" date="2022-01" db="EMBL/GenBank/DDBJ databases">
        <title>Genome Sequence Resource for Two Populations of Ditylenchus destructor, the Migratory Endoparasitic Phytonematode.</title>
        <authorList>
            <person name="Zhang H."/>
            <person name="Lin R."/>
            <person name="Xie B."/>
        </authorList>
    </citation>
    <scope>NUCLEOTIDE SEQUENCE</scope>
    <source>
        <strain evidence="8">BazhouSP</strain>
    </source>
</reference>
<evidence type="ECO:0000256" key="3">
    <source>
        <dbReference type="ARBA" id="ARBA00022741"/>
    </source>
</evidence>
<sequence>MKNTTKNVVINNVIDNHHQHHLLNQQSRDISGVVHSISLQPPKEFNINQPASRDSPRGRTSEVVRVKYREAIFHKKPYAVKRISMPWAVEDMKKKDSVTFTEICTEMKILQQVEHPFIVKLHWSLWNEKYAVMIFDYYQMGSFLDLIASTGPLSEEKAKFYTAQLVLAIEYLHETKRIVHRDIKGENILVDNEGYLKITDFGKSNMDDGNSVSDYVGTIVYMASEVLAAGSPAPYLRKPTDIWSLGVVIYTMLFRKFPYECNDTASILQWISERGVSVPEDHEYLKPGKNGSGKPELLAPRPKEKLEIRQMLLDMFKADPKARLTIKQIKDHDSWNTPSAWIKKGSNPPKFDWEALQTREFQAPIRPRTPAAPPHGGDRGQPQPSLRNPHTSLLYLVCGLKERWCGGAAEKERNTLSPYAEKKGKSEKKGRARRQENDEIVCIF</sequence>
<dbReference type="InterPro" id="IPR011009">
    <property type="entry name" value="Kinase-like_dom_sf"/>
</dbReference>
<evidence type="ECO:0000259" key="7">
    <source>
        <dbReference type="PROSITE" id="PS50011"/>
    </source>
</evidence>
<gene>
    <name evidence="8" type="ORF">DdX_18223</name>
</gene>
<evidence type="ECO:0000256" key="6">
    <source>
        <dbReference type="SAM" id="MobiDB-lite"/>
    </source>
</evidence>
<organism evidence="8 9">
    <name type="scientific">Ditylenchus destructor</name>
    <dbReference type="NCBI Taxonomy" id="166010"/>
    <lineage>
        <taxon>Eukaryota</taxon>
        <taxon>Metazoa</taxon>
        <taxon>Ecdysozoa</taxon>
        <taxon>Nematoda</taxon>
        <taxon>Chromadorea</taxon>
        <taxon>Rhabditida</taxon>
        <taxon>Tylenchina</taxon>
        <taxon>Tylenchomorpha</taxon>
        <taxon>Sphaerularioidea</taxon>
        <taxon>Anguinidae</taxon>
        <taxon>Anguininae</taxon>
        <taxon>Ditylenchus</taxon>
    </lineage>
</organism>
<evidence type="ECO:0000256" key="5">
    <source>
        <dbReference type="ARBA" id="ARBA00022840"/>
    </source>
</evidence>
<protein>
    <submittedName>
        <fullName evidence="8">Protein kinase domain-containing protein</fullName>
    </submittedName>
</protein>
<keyword evidence="3" id="KW-0547">Nucleotide-binding</keyword>
<evidence type="ECO:0000256" key="1">
    <source>
        <dbReference type="ARBA" id="ARBA00022527"/>
    </source>
</evidence>
<dbReference type="Proteomes" id="UP001201812">
    <property type="component" value="Unassembled WGS sequence"/>
</dbReference>
<evidence type="ECO:0000313" key="8">
    <source>
        <dbReference type="EMBL" id="KAI1697886.1"/>
    </source>
</evidence>
<dbReference type="AlphaFoldDB" id="A0AAD4MLL0"/>
<keyword evidence="1" id="KW-0723">Serine/threonine-protein kinase</keyword>
<proteinExistence type="predicted"/>
<keyword evidence="4 8" id="KW-0418">Kinase</keyword>
<feature type="region of interest" description="Disordered" evidence="6">
    <location>
        <begin position="416"/>
        <end position="437"/>
    </location>
</feature>
<feature type="region of interest" description="Disordered" evidence="6">
    <location>
        <begin position="365"/>
        <end position="388"/>
    </location>
</feature>
<dbReference type="EMBL" id="JAKKPZ010000245">
    <property type="protein sequence ID" value="KAI1697886.1"/>
    <property type="molecule type" value="Genomic_DNA"/>
</dbReference>